<protein>
    <submittedName>
        <fullName evidence="1">Uncharacterized protein</fullName>
    </submittedName>
</protein>
<name>A0ABS2EY20_9BACE</name>
<reference evidence="1 2" key="1">
    <citation type="journal article" date="2021" name="Sci. Rep.">
        <title>The distribution of antibiotic resistance genes in chicken gut microbiota commensals.</title>
        <authorList>
            <person name="Juricova H."/>
            <person name="Matiasovicova J."/>
            <person name="Kubasova T."/>
            <person name="Cejkova D."/>
            <person name="Rychlik I."/>
        </authorList>
    </citation>
    <scope>NUCLEOTIDE SEQUENCE [LARGE SCALE GENOMIC DNA]</scope>
    <source>
        <strain evidence="1 2">An801</strain>
    </source>
</reference>
<accession>A0ABS2EY20</accession>
<organism evidence="1 2">
    <name type="scientific">Bacteroides mediterraneensis</name>
    <dbReference type="NCBI Taxonomy" id="1841856"/>
    <lineage>
        <taxon>Bacteria</taxon>
        <taxon>Pseudomonadati</taxon>
        <taxon>Bacteroidota</taxon>
        <taxon>Bacteroidia</taxon>
        <taxon>Bacteroidales</taxon>
        <taxon>Bacteroidaceae</taxon>
        <taxon>Bacteroides</taxon>
    </lineage>
</organism>
<dbReference type="RefSeq" id="WP_204476626.1">
    <property type="nucleotide sequence ID" value="NZ_JACJJW010000040.1"/>
</dbReference>
<evidence type="ECO:0000313" key="2">
    <source>
        <dbReference type="Proteomes" id="UP000703295"/>
    </source>
</evidence>
<keyword evidence="2" id="KW-1185">Reference proteome</keyword>
<proteinExistence type="predicted"/>
<evidence type="ECO:0000313" key="1">
    <source>
        <dbReference type="EMBL" id="MBM6759446.1"/>
    </source>
</evidence>
<gene>
    <name evidence="1" type="ORF">H6A31_12290</name>
</gene>
<dbReference type="EMBL" id="JACJJW010000040">
    <property type="protein sequence ID" value="MBM6759446.1"/>
    <property type="molecule type" value="Genomic_DNA"/>
</dbReference>
<sequence>MKTTSSEYIKEIKAQIKIINESLKRVQEAEKVQETTVNAREYEKAKNEAIDASLDVMAALEFAVTSASNMGCGTGAYDIKKLHKVIETTL</sequence>
<dbReference type="Proteomes" id="UP000703295">
    <property type="component" value="Unassembled WGS sequence"/>
</dbReference>
<comment type="caution">
    <text evidence="1">The sequence shown here is derived from an EMBL/GenBank/DDBJ whole genome shotgun (WGS) entry which is preliminary data.</text>
</comment>